<sequence length="640" mass="69715">MLGVLVRFAGRLRRSAHGGHRRPLRRSLAAIGALISALLLTTFGAGTVQPPGAVAADDDTFTVAILDEVDSFNPFNGYQAASYEAWALMYDFMVGYTMEDMSPAPALATEWETSDDGLTWTFDIREGVTWSDGEPLTAHDIAYTYTRILDGGPEAGNWGTYLTSVETATAPDDTTVVLELEKPNAVLPLLPIPILPEHVWKDVDEKDVKSYRNEPDGGPVVGSGPFRLVEGTAGGSSYVFEANPGYWRGAPHVDRVAFVVYKSEDPAIQAIIKGEVDFVDDITPIQVESLQNREGIHAQNGISPYFEEIAFNVGAVDPESGEPLGDGNPALQDPAFRYALGYALDLDRIVEAAYQGAAEPGTTFIPSAYGSFRWEPPEDLAFTFDLDKAGELLDEAGYTMGDDGLRTMPDGSPIGTLRLFARSEEERSQTVMEFFQEWLGEIGIEAEVSVMESNQLTDVVLEGNFDAFHWGWFVEPDPDAILSVFLCDARGGSSDSWYCNEEYDRLYESQNAEVDDAKRIETIKQMQEIIYRDAPYLVVAYTTYGQAVRTDRFACFQPQPDPGGVLLVQYGSFNYTLLRPADEAGDCDGIESAVGASSTSGEDDESSNTVLIIGGAALAVLLVGGVVVALRRRSTADARE</sequence>
<dbReference type="PANTHER" id="PTHR30290">
    <property type="entry name" value="PERIPLASMIC BINDING COMPONENT OF ABC TRANSPORTER"/>
    <property type="match status" value="1"/>
</dbReference>
<dbReference type="Gene3D" id="3.10.105.10">
    <property type="entry name" value="Dipeptide-binding Protein, Domain 3"/>
    <property type="match status" value="1"/>
</dbReference>
<keyword evidence="5" id="KW-0472">Membrane</keyword>
<name>A0A316TGY3_9ACTN</name>
<dbReference type="Proteomes" id="UP000245507">
    <property type="component" value="Unassembled WGS sequence"/>
</dbReference>
<evidence type="ECO:0000259" key="6">
    <source>
        <dbReference type="Pfam" id="PF00496"/>
    </source>
</evidence>
<keyword evidence="5" id="KW-1133">Transmembrane helix</keyword>
<comment type="subcellular location">
    <subcellularLocation>
        <location evidence="1">Cell envelope</location>
    </subcellularLocation>
</comment>
<comment type="caution">
    <text evidence="7">The sequence shown here is derived from an EMBL/GenBank/DDBJ whole genome shotgun (WGS) entry which is preliminary data.</text>
</comment>
<feature type="transmembrane region" description="Helical" evidence="5">
    <location>
        <begin position="610"/>
        <end position="630"/>
    </location>
</feature>
<dbReference type="Pfam" id="PF00496">
    <property type="entry name" value="SBP_bac_5"/>
    <property type="match status" value="1"/>
</dbReference>
<organism evidence="7 8">
    <name type="scientific">Nocardioides silvaticus</name>
    <dbReference type="NCBI Taxonomy" id="2201891"/>
    <lineage>
        <taxon>Bacteria</taxon>
        <taxon>Bacillati</taxon>
        <taxon>Actinomycetota</taxon>
        <taxon>Actinomycetes</taxon>
        <taxon>Propionibacteriales</taxon>
        <taxon>Nocardioidaceae</taxon>
        <taxon>Nocardioides</taxon>
    </lineage>
</organism>
<dbReference type="SUPFAM" id="SSF53850">
    <property type="entry name" value="Periplasmic binding protein-like II"/>
    <property type="match status" value="1"/>
</dbReference>
<dbReference type="InterPro" id="IPR039424">
    <property type="entry name" value="SBP_5"/>
</dbReference>
<evidence type="ECO:0000256" key="5">
    <source>
        <dbReference type="SAM" id="Phobius"/>
    </source>
</evidence>
<dbReference type="CDD" id="cd00995">
    <property type="entry name" value="PBP2_NikA_DppA_OppA_like"/>
    <property type="match status" value="1"/>
</dbReference>
<dbReference type="PANTHER" id="PTHR30290:SF10">
    <property type="entry name" value="PERIPLASMIC OLIGOPEPTIDE-BINDING PROTEIN-RELATED"/>
    <property type="match status" value="1"/>
</dbReference>
<gene>
    <name evidence="7" type="ORF">DJ010_16480</name>
</gene>
<keyword evidence="3" id="KW-0813">Transport</keyword>
<evidence type="ECO:0000256" key="1">
    <source>
        <dbReference type="ARBA" id="ARBA00004196"/>
    </source>
</evidence>
<dbReference type="Gene3D" id="3.40.190.10">
    <property type="entry name" value="Periplasmic binding protein-like II"/>
    <property type="match status" value="1"/>
</dbReference>
<dbReference type="GO" id="GO:0030313">
    <property type="term" value="C:cell envelope"/>
    <property type="evidence" value="ECO:0007669"/>
    <property type="project" value="UniProtKB-SubCell"/>
</dbReference>
<accession>A0A316TGY3</accession>
<dbReference type="GO" id="GO:0015833">
    <property type="term" value="P:peptide transport"/>
    <property type="evidence" value="ECO:0007669"/>
    <property type="project" value="TreeGrafter"/>
</dbReference>
<dbReference type="InterPro" id="IPR000914">
    <property type="entry name" value="SBP_5_dom"/>
</dbReference>
<proteinExistence type="inferred from homology"/>
<evidence type="ECO:0000313" key="7">
    <source>
        <dbReference type="EMBL" id="PWN01642.1"/>
    </source>
</evidence>
<evidence type="ECO:0000256" key="3">
    <source>
        <dbReference type="ARBA" id="ARBA00022448"/>
    </source>
</evidence>
<evidence type="ECO:0000313" key="8">
    <source>
        <dbReference type="Proteomes" id="UP000245507"/>
    </source>
</evidence>
<keyword evidence="4" id="KW-0732">Signal</keyword>
<keyword evidence="5" id="KW-0812">Transmembrane</keyword>
<reference evidence="7 8" key="1">
    <citation type="submission" date="2018-05" db="EMBL/GenBank/DDBJ databases">
        <title>Nocardioides silvaticus genome.</title>
        <authorList>
            <person name="Li C."/>
            <person name="Wang G."/>
        </authorList>
    </citation>
    <scope>NUCLEOTIDE SEQUENCE [LARGE SCALE GENOMIC DNA]</scope>
    <source>
        <strain evidence="7 8">CCTCC AB 2018079</strain>
    </source>
</reference>
<feature type="domain" description="Solute-binding protein family 5" evidence="6">
    <location>
        <begin position="103"/>
        <end position="489"/>
    </location>
</feature>
<dbReference type="GO" id="GO:1904680">
    <property type="term" value="F:peptide transmembrane transporter activity"/>
    <property type="evidence" value="ECO:0007669"/>
    <property type="project" value="TreeGrafter"/>
</dbReference>
<evidence type="ECO:0000256" key="4">
    <source>
        <dbReference type="ARBA" id="ARBA00022729"/>
    </source>
</evidence>
<comment type="similarity">
    <text evidence="2">Belongs to the bacterial solute-binding protein 5 family.</text>
</comment>
<dbReference type="AlphaFoldDB" id="A0A316TGY3"/>
<protein>
    <recommendedName>
        <fullName evidence="6">Solute-binding protein family 5 domain-containing protein</fullName>
    </recommendedName>
</protein>
<evidence type="ECO:0000256" key="2">
    <source>
        <dbReference type="ARBA" id="ARBA00005695"/>
    </source>
</evidence>
<keyword evidence="8" id="KW-1185">Reference proteome</keyword>
<dbReference type="EMBL" id="QGDD01000008">
    <property type="protein sequence ID" value="PWN01642.1"/>
    <property type="molecule type" value="Genomic_DNA"/>
</dbReference>